<feature type="compositionally biased region" description="Pro residues" evidence="1">
    <location>
        <begin position="15"/>
        <end position="28"/>
    </location>
</feature>
<sequence>MRQEEIPPSHAIPTVPGPKPHVPTPPVVDPSGLFTVDPNPTPVDHLFRNQGAVGDKSKKTAKRKASDLEPQVQSRNGGFGNTQQVKKARLDYAKEEAPVEEDDSFVRGVEARSRAKEERKKTKMEKKRKRQSDGSTNSVSKGPKNKKQKQKHAQKLPGATTPADTQANMGKKRSKEDSTSNGAQNGQPAKKRKKSKSR</sequence>
<dbReference type="eggNOG" id="ENOG502R9NH">
    <property type="taxonomic scope" value="Eukaryota"/>
</dbReference>
<dbReference type="EMBL" id="AMWN01000002">
    <property type="protein sequence ID" value="EXJ94447.1"/>
    <property type="molecule type" value="Genomic_DNA"/>
</dbReference>
<evidence type="ECO:0000313" key="3">
    <source>
        <dbReference type="Proteomes" id="UP000019484"/>
    </source>
</evidence>
<accession>W9YNG6</accession>
<protein>
    <submittedName>
        <fullName evidence="2">Uncharacterized protein</fullName>
    </submittedName>
</protein>
<evidence type="ECO:0000256" key="1">
    <source>
        <dbReference type="SAM" id="MobiDB-lite"/>
    </source>
</evidence>
<dbReference type="OrthoDB" id="4155053at2759"/>
<feature type="compositionally biased region" description="Basic residues" evidence="1">
    <location>
        <begin position="143"/>
        <end position="154"/>
    </location>
</feature>
<feature type="compositionally biased region" description="Basic residues" evidence="1">
    <location>
        <begin position="189"/>
        <end position="198"/>
    </location>
</feature>
<comment type="caution">
    <text evidence="2">The sequence shown here is derived from an EMBL/GenBank/DDBJ whole genome shotgun (WGS) entry which is preliminary data.</text>
</comment>
<feature type="compositionally biased region" description="Basic residues" evidence="1">
    <location>
        <begin position="121"/>
        <end position="130"/>
    </location>
</feature>
<proteinExistence type="predicted"/>
<keyword evidence="3" id="KW-1185">Reference proteome</keyword>
<name>W9YNG6_9EURO</name>
<dbReference type="RefSeq" id="XP_007721941.1">
    <property type="nucleotide sequence ID" value="XM_007723751.1"/>
</dbReference>
<reference evidence="2 3" key="1">
    <citation type="submission" date="2013-03" db="EMBL/GenBank/DDBJ databases">
        <title>The Genome Sequence of Capronia coronata CBS 617.96.</title>
        <authorList>
            <consortium name="The Broad Institute Genomics Platform"/>
            <person name="Cuomo C."/>
            <person name="de Hoog S."/>
            <person name="Gorbushina A."/>
            <person name="Walker B."/>
            <person name="Young S.K."/>
            <person name="Zeng Q."/>
            <person name="Gargeya S."/>
            <person name="Fitzgerald M."/>
            <person name="Haas B."/>
            <person name="Abouelleil A."/>
            <person name="Allen A.W."/>
            <person name="Alvarado L."/>
            <person name="Arachchi H.M."/>
            <person name="Berlin A.M."/>
            <person name="Chapman S.B."/>
            <person name="Gainer-Dewar J."/>
            <person name="Goldberg J."/>
            <person name="Griggs A."/>
            <person name="Gujja S."/>
            <person name="Hansen M."/>
            <person name="Howarth C."/>
            <person name="Imamovic A."/>
            <person name="Ireland A."/>
            <person name="Larimer J."/>
            <person name="McCowan C."/>
            <person name="Murphy C."/>
            <person name="Pearson M."/>
            <person name="Poon T.W."/>
            <person name="Priest M."/>
            <person name="Roberts A."/>
            <person name="Saif S."/>
            <person name="Shea T."/>
            <person name="Sisk P."/>
            <person name="Sykes S."/>
            <person name="Wortman J."/>
            <person name="Nusbaum C."/>
            <person name="Birren B."/>
        </authorList>
    </citation>
    <scope>NUCLEOTIDE SEQUENCE [LARGE SCALE GENOMIC DNA]</scope>
    <source>
        <strain evidence="2 3">CBS 617.96</strain>
    </source>
</reference>
<dbReference type="AlphaFoldDB" id="W9YNG6"/>
<feature type="region of interest" description="Disordered" evidence="1">
    <location>
        <begin position="1"/>
        <end position="198"/>
    </location>
</feature>
<feature type="compositionally biased region" description="Basic and acidic residues" evidence="1">
    <location>
        <begin position="109"/>
        <end position="120"/>
    </location>
</feature>
<dbReference type="Proteomes" id="UP000019484">
    <property type="component" value="Unassembled WGS sequence"/>
</dbReference>
<organism evidence="2 3">
    <name type="scientific">Capronia coronata CBS 617.96</name>
    <dbReference type="NCBI Taxonomy" id="1182541"/>
    <lineage>
        <taxon>Eukaryota</taxon>
        <taxon>Fungi</taxon>
        <taxon>Dikarya</taxon>
        <taxon>Ascomycota</taxon>
        <taxon>Pezizomycotina</taxon>
        <taxon>Eurotiomycetes</taxon>
        <taxon>Chaetothyriomycetidae</taxon>
        <taxon>Chaetothyriales</taxon>
        <taxon>Herpotrichiellaceae</taxon>
        <taxon>Capronia</taxon>
    </lineage>
</organism>
<gene>
    <name evidence="2" type="ORF">A1O1_02843</name>
</gene>
<feature type="compositionally biased region" description="Basic and acidic residues" evidence="1">
    <location>
        <begin position="88"/>
        <end position="97"/>
    </location>
</feature>
<feature type="compositionally biased region" description="Polar residues" evidence="1">
    <location>
        <begin position="71"/>
        <end position="85"/>
    </location>
</feature>
<evidence type="ECO:0000313" key="2">
    <source>
        <dbReference type="EMBL" id="EXJ94447.1"/>
    </source>
</evidence>
<dbReference type="HOGENOM" id="CLU_1377957_0_0_1"/>
<dbReference type="GeneID" id="19157740"/>